<keyword evidence="2" id="KW-0472">Membrane</keyword>
<dbReference type="Gene3D" id="2.130.10.10">
    <property type="entry name" value="YVTN repeat-like/Quinoprotein amine dehydrogenase"/>
    <property type="match status" value="1"/>
</dbReference>
<keyword evidence="3" id="KW-0732">Signal</keyword>
<feature type="region of interest" description="Disordered" evidence="1">
    <location>
        <begin position="1856"/>
        <end position="1991"/>
    </location>
</feature>
<feature type="transmembrane region" description="Helical" evidence="2">
    <location>
        <begin position="1999"/>
        <end position="2020"/>
    </location>
</feature>
<keyword evidence="2" id="KW-0812">Transmembrane</keyword>
<evidence type="ECO:0000313" key="5">
    <source>
        <dbReference type="EMBL" id="MCU6765128.1"/>
    </source>
</evidence>
<feature type="compositionally biased region" description="Basic and acidic residues" evidence="1">
    <location>
        <begin position="1858"/>
        <end position="1869"/>
    </location>
</feature>
<evidence type="ECO:0000259" key="4">
    <source>
        <dbReference type="Pfam" id="PF12733"/>
    </source>
</evidence>
<feature type="signal peptide" evidence="3">
    <location>
        <begin position="1"/>
        <end position="23"/>
    </location>
</feature>
<sequence>MKEKLLAVYMSVILLFSSVPVLAEEIKEPQITKEAVQAETAGASAVQTEEKTGEALFEPTAAPSEPTAAPPEPTAAPPEPTAAPPEPTAAPSDPTIAPSDPTIAPSEPTIAPSEPTMAPSDPTIAPSEPTAVPPEPTTTPSEGDNSQEGATGSQEDQSQETDKNNSATDSGKDADSEDATKDSDDWLEQLSFASRTTMSEGDVIYKTVPDFSPEIHEYTLYLPDFTKGIYGLGVSSYSEPVLSTYVNHNGERESVNLNAYAKYGNYQAMDYIVDYGPGENTMQIHSKSGTKDYLVHVKRILSLGYLKAAYQGTEYVLYNHEREELFADKDPDFQKEYDLYLPGDTTGQTLSLFPETYYCQYADVREKYRVTINGTETPTDEEYACVLKGGEEDVEIRLSYEGVEDTVYTLHIHPVQKSLNMTFSTESQGAGDTFFVEMHDQYGAKITSNKEDPLIFTGLLENNSYSYVAYADGYQRVKGQFTATEENGHINIEFTQKAKGHYLEEMTLNTRQHSGSGGMEKTLVRHEELDQELGGITYVAEYSNQYSSNYSFFLSASLSAFAPAGSEAVMSATDVNGNPLSRKMLLSKENLDYRNGFTGDFFKSGEYGARRGICTVTVGNGEEQEVYKILVTRTLALNDLTCSDSSDGESIFNEKRFFSNVFDYTASITDQVKQVYVKATIKQEEGYSLFINGQPWESGEELEIPITDPVTVIPVRLAKEETYVEGALAGKTYTTEGNYSITIKRSAVSDMTFQTDPEDALVCVYDPLGKRVMPSENQPNMFAGLKGDTEYSYTVSCYGFKTESGTFTAQPGGSLKVRLERADTKHEELTDNEWWNYRNNEENNGVTSVSTPNNPKETSEKWALQISSSWSESCTPPLILGGQLYTGSGKYIYKVDKETGKILAVSDQLKGSLVFALNPLTYAEGMIFAQVGNGQVQAVDATTLKSVWISEVLGGQTLSPITYKNGYIYTGTWNSESKEGTYFCLSVTDEDPDNPTEIKKCTWRFSHMGGFYWAGSYATEKYLVFGSDDGSREGSYTASSILYSVSAKTGIQIDMISGLDGDIRTSIVYNNGYIYFATKGGILYRVQMHADGTFGQLVAISLGGMATASPVVHNGRIYIGVCGTGGQFQEDAGHHFDVLTEDANGLYRAYSVPIRGYPQAGATLSTAYENEDYNGDGKPDGRVYVYFTYNVYPGGISFISDEPGQTEGKAEDLYIPDKKQQQYCISTICADSDGTLYYKNDSGYLMAISSNSAYLDDVDITCQEGKVKWDDDFSSSTGSYTLTMPNGTKAAFVKLTIPSGRTATVNGQTYTGITTVPLNEQGEGEIQVVVEYDQQKRTYRFKLLGLGSNADLASLVVSDNNAVNVTASQIPVTPAFSKDITDYTLDVYTGGKKFLNIFASPAGSFGKVTAEAGEGTRRIMRFENTAGTLGATRFAVYFDDQAAVAQVTLKVTAGDGVTVKEYHVALRRTDTYPPVLSDTRAVRIDQDQAQVSFKSNETGYYYLAAVDKGADAPVFDLSVPGTELLQGENSFELDVTGGSAKDIYILAVDSYGNKMETPVHLELQEYKLLTVSFVATPAQAQVVVQDDTGRTVPQENGSCTLFPGNHYTVTVSLDGYYTKTLDFVASEETTRFEITLESSRSSDSALKQLYISSSDKYGKGILKLTPAFSSETINYQAVYEGERSYLNLWPQVSDPKATVKVYAVGGVKKSTVSKEDESIEVDHTGSHPVCRVYFEKQVFEASVRIAVTAEDQTRTDYFVKLYIKDTTAPVLKPVSASRISRKKASVIFKSGEKGRYYYKVTEKGGSDQIDTSGKGIEGIAGTNIITLKKLSAGEKEIHIIMKDEAGNFSNVLTVSIPDSRKSGSTDKNKANNISGSSGKKGPGGQQSTAYIRNNKDSVEEGDGVLKKMNKTSSGSSENPQEKRGAVGSDRKKPDQKEGKSDTKKKKLKKEKSKKESTEGQTPEKSETKTSLGSSNSGAAKQANVASASSGQRLPGELKVVSGIALAGGLYLIFWIRACVVNRTRTAWKRRKRERNQVV</sequence>
<feature type="domain" description="Cadherin-like beta-sandwich-like" evidence="4">
    <location>
        <begin position="1272"/>
        <end position="1340"/>
    </location>
</feature>
<feature type="compositionally biased region" description="Polar residues" evidence="1">
    <location>
        <begin position="1968"/>
        <end position="1991"/>
    </location>
</feature>
<dbReference type="Pfam" id="PF12733">
    <property type="entry name" value="Cadherin-like"/>
    <property type="match status" value="2"/>
</dbReference>
<name>A0ABT2TSA7_9FIRM</name>
<feature type="compositionally biased region" description="Basic and acidic residues" evidence="1">
    <location>
        <begin position="170"/>
        <end position="184"/>
    </location>
</feature>
<feature type="compositionally biased region" description="Low complexity" evidence="1">
    <location>
        <begin position="58"/>
        <end position="67"/>
    </location>
</feature>
<feature type="region of interest" description="Disordered" evidence="1">
    <location>
        <begin position="39"/>
        <end position="186"/>
    </location>
</feature>
<evidence type="ECO:0000256" key="2">
    <source>
        <dbReference type="SAM" id="Phobius"/>
    </source>
</evidence>
<dbReference type="InterPro" id="IPR011047">
    <property type="entry name" value="Quinoprotein_ADH-like_sf"/>
</dbReference>
<comment type="caution">
    <text evidence="5">The sequence shown here is derived from an EMBL/GenBank/DDBJ whole genome shotgun (WGS) entry which is preliminary data.</text>
</comment>
<feature type="compositionally biased region" description="Basic residues" evidence="1">
    <location>
        <begin position="1942"/>
        <end position="1951"/>
    </location>
</feature>
<feature type="compositionally biased region" description="Polar residues" evidence="1">
    <location>
        <begin position="143"/>
        <end position="156"/>
    </location>
</feature>
<dbReference type="RefSeq" id="WP_158421197.1">
    <property type="nucleotide sequence ID" value="NZ_JAOQJL010000010.1"/>
</dbReference>
<proteinExistence type="predicted"/>
<dbReference type="SUPFAM" id="SSF50998">
    <property type="entry name" value="Quinoprotein alcohol dehydrogenase-like"/>
    <property type="match status" value="1"/>
</dbReference>
<protein>
    <submittedName>
        <fullName evidence="5">Cadherin-like beta sandwich domain-containing protein</fullName>
    </submittedName>
</protein>
<dbReference type="InterPro" id="IPR015943">
    <property type="entry name" value="WD40/YVTN_repeat-like_dom_sf"/>
</dbReference>
<evidence type="ECO:0000256" key="1">
    <source>
        <dbReference type="SAM" id="MobiDB-lite"/>
    </source>
</evidence>
<organism evidence="5 6">
    <name type="scientific">Blautia ammoniilytica</name>
    <dbReference type="NCBI Taxonomy" id="2981782"/>
    <lineage>
        <taxon>Bacteria</taxon>
        <taxon>Bacillati</taxon>
        <taxon>Bacillota</taxon>
        <taxon>Clostridia</taxon>
        <taxon>Lachnospirales</taxon>
        <taxon>Lachnospiraceae</taxon>
        <taxon>Blautia</taxon>
    </lineage>
</organism>
<dbReference type="InterPro" id="IPR025883">
    <property type="entry name" value="Cadherin-like_domain"/>
</dbReference>
<evidence type="ECO:0000256" key="3">
    <source>
        <dbReference type="SAM" id="SignalP"/>
    </source>
</evidence>
<keyword evidence="2" id="KW-1133">Transmembrane helix</keyword>
<dbReference type="Proteomes" id="UP001652409">
    <property type="component" value="Unassembled WGS sequence"/>
</dbReference>
<evidence type="ECO:0000313" key="6">
    <source>
        <dbReference type="Proteomes" id="UP001652409"/>
    </source>
</evidence>
<feature type="domain" description="Cadherin-like beta-sandwich-like" evidence="4">
    <location>
        <begin position="638"/>
        <end position="745"/>
    </location>
</feature>
<feature type="chain" id="PRO_5046428745" evidence="3">
    <location>
        <begin position="24"/>
        <end position="2038"/>
    </location>
</feature>
<feature type="compositionally biased region" description="Basic and acidic residues" evidence="1">
    <location>
        <begin position="1919"/>
        <end position="1941"/>
    </location>
</feature>
<feature type="compositionally biased region" description="Basic and acidic residues" evidence="1">
    <location>
        <begin position="1952"/>
        <end position="1967"/>
    </location>
</feature>
<reference evidence="5 6" key="1">
    <citation type="journal article" date="2021" name="ISME Commun">
        <title>Automated analysis of genomic sequences facilitates high-throughput and comprehensive description of bacteria.</title>
        <authorList>
            <person name="Hitch T.C.A."/>
        </authorList>
    </citation>
    <scope>NUCLEOTIDE SEQUENCE [LARGE SCALE GENOMIC DNA]</scope>
    <source>
        <strain evidence="5 6">Sanger_23</strain>
    </source>
</reference>
<dbReference type="EMBL" id="JAOQJL010000010">
    <property type="protein sequence ID" value="MCU6765128.1"/>
    <property type="molecule type" value="Genomic_DNA"/>
</dbReference>
<keyword evidence="6" id="KW-1185">Reference proteome</keyword>
<feature type="compositionally biased region" description="Pro residues" evidence="1">
    <location>
        <begin position="68"/>
        <end position="88"/>
    </location>
</feature>
<gene>
    <name evidence="5" type="ORF">OCV61_06825</name>
</gene>
<accession>A0ABT2TSA7</accession>